<accession>A0A4Z0BGK3</accession>
<dbReference type="RefSeq" id="WP_135251453.1">
    <property type="nucleotide sequence ID" value="NZ_SMLK01000009.1"/>
</dbReference>
<dbReference type="EMBL" id="SMLK01000009">
    <property type="protein sequence ID" value="TFY97038.1"/>
    <property type="molecule type" value="Genomic_DNA"/>
</dbReference>
<evidence type="ECO:0000313" key="2">
    <source>
        <dbReference type="Proteomes" id="UP000297839"/>
    </source>
</evidence>
<sequence length="153" mass="16789">MNGDLSHSLSVFERGELPNVKEDFSDTTWREFQALATGEGDFQPTLPASAGDRFAQVSASEQLLTFIDANERVCPNPQAWHTLYTMLAKAAGPFATLPPPPPVDAAHWPTTSAAVKKMCLLNHCEWAASQGLEVPALDFLVALREDEWLHNAK</sequence>
<dbReference type="AlphaFoldDB" id="A0A4Z0BGK3"/>
<name>A0A4Z0BGK3_9BURK</name>
<comment type="caution">
    <text evidence="1">The sequence shown here is derived from an EMBL/GenBank/DDBJ whole genome shotgun (WGS) entry which is preliminary data.</text>
</comment>
<keyword evidence="2" id="KW-1185">Reference proteome</keyword>
<gene>
    <name evidence="1" type="ORF">EZ216_19430</name>
</gene>
<protein>
    <submittedName>
        <fullName evidence="1">Uncharacterized protein</fullName>
    </submittedName>
</protein>
<evidence type="ECO:0000313" key="1">
    <source>
        <dbReference type="EMBL" id="TFY97038.1"/>
    </source>
</evidence>
<dbReference type="Proteomes" id="UP000297839">
    <property type="component" value="Unassembled WGS sequence"/>
</dbReference>
<reference evidence="1 2" key="1">
    <citation type="submission" date="2019-03" db="EMBL/GenBank/DDBJ databases">
        <title>Ramlibacter sp. 18x22-1, whole genome shotgun sequence.</title>
        <authorList>
            <person name="Zhang X."/>
            <person name="Feng G."/>
            <person name="Zhu H."/>
        </authorList>
    </citation>
    <scope>NUCLEOTIDE SEQUENCE [LARGE SCALE GENOMIC DNA]</scope>
    <source>
        <strain evidence="1 2">18x22-1</strain>
    </source>
</reference>
<organism evidence="1 2">
    <name type="scientific">Ramlibacter humi</name>
    <dbReference type="NCBI Taxonomy" id="2530451"/>
    <lineage>
        <taxon>Bacteria</taxon>
        <taxon>Pseudomonadati</taxon>
        <taxon>Pseudomonadota</taxon>
        <taxon>Betaproteobacteria</taxon>
        <taxon>Burkholderiales</taxon>
        <taxon>Comamonadaceae</taxon>
        <taxon>Ramlibacter</taxon>
    </lineage>
</organism>
<proteinExistence type="predicted"/>